<dbReference type="Pfam" id="PF01075">
    <property type="entry name" value="Glyco_transf_9"/>
    <property type="match status" value="1"/>
</dbReference>
<dbReference type="EMBL" id="AJYK02000061">
    <property type="protein sequence ID" value="OEF25518.1"/>
    <property type="molecule type" value="Genomic_DNA"/>
</dbReference>
<name>A0A1E5E258_9VIBR</name>
<dbReference type="SUPFAM" id="SSF53756">
    <property type="entry name" value="UDP-Glycosyltransferase/glycogen phosphorylase"/>
    <property type="match status" value="1"/>
</dbReference>
<keyword evidence="4" id="KW-1185">Reference proteome</keyword>
<evidence type="ECO:0000313" key="3">
    <source>
        <dbReference type="EMBL" id="OEF25518.1"/>
    </source>
</evidence>
<dbReference type="InterPro" id="IPR051199">
    <property type="entry name" value="LPS_LOS_Heptosyltrfase"/>
</dbReference>
<dbReference type="Proteomes" id="UP000094070">
    <property type="component" value="Unassembled WGS sequence"/>
</dbReference>
<sequence length="348" mass="40110">MIKNSLRDFDRYRRRKMANLEPLLYRMMNNNKENQSHLLSVDEVKSIVIVRNNKRIGNMFFLIPFVKQVRSAYPKARITLLLSQPWQQSLFEGLGVDEFCFSEFSFSKGIKTVSHIQKLKETCFDLLLTPTPSVEDTLMASMLTAKNKVSPFHQRRDATFTHTYHQSGQHTHTAFNKLYLIEKLTGKTDWPICHQMALSDEELEEGRVAKESVYNGDRLCVAYFRGARGNKKLSDAEWKEILFKFEQKSQQPVQWVEILSPDITEPLLTEAKIFQSKNMRHLASFLKHTDAFLSCDTGPLHLADAAGANCIGLFNRTDPNIYGVVGRTSINIQGIDEFDAPRYFQHCF</sequence>
<dbReference type="InterPro" id="IPR002201">
    <property type="entry name" value="Glyco_trans_9"/>
</dbReference>
<comment type="caution">
    <text evidence="3">The sequence shown here is derived from an EMBL/GenBank/DDBJ whole genome shotgun (WGS) entry which is preliminary data.</text>
</comment>
<gene>
    <name evidence="3" type="ORF">A1QC_01140</name>
</gene>
<accession>A0A1E5E258</accession>
<dbReference type="Gene3D" id="3.40.50.2000">
    <property type="entry name" value="Glycogen Phosphorylase B"/>
    <property type="match status" value="2"/>
</dbReference>
<organism evidence="3 4">
    <name type="scientific">Vibrio rumoiensis 1S-45</name>
    <dbReference type="NCBI Taxonomy" id="1188252"/>
    <lineage>
        <taxon>Bacteria</taxon>
        <taxon>Pseudomonadati</taxon>
        <taxon>Pseudomonadota</taxon>
        <taxon>Gammaproteobacteria</taxon>
        <taxon>Vibrionales</taxon>
        <taxon>Vibrionaceae</taxon>
        <taxon>Vibrio</taxon>
    </lineage>
</organism>
<dbReference type="STRING" id="1188252.A1QC_01140"/>
<evidence type="ECO:0000256" key="2">
    <source>
        <dbReference type="ARBA" id="ARBA00022679"/>
    </source>
</evidence>
<dbReference type="eggNOG" id="COG0859">
    <property type="taxonomic scope" value="Bacteria"/>
</dbReference>
<reference evidence="3 4" key="1">
    <citation type="journal article" date="2012" name="Science">
        <title>Ecological populations of bacteria act as socially cohesive units of antibiotic production and resistance.</title>
        <authorList>
            <person name="Cordero O.X."/>
            <person name="Wildschutte H."/>
            <person name="Kirkup B."/>
            <person name="Proehl S."/>
            <person name="Ngo L."/>
            <person name="Hussain F."/>
            <person name="Le Roux F."/>
            <person name="Mincer T."/>
            <person name="Polz M.F."/>
        </authorList>
    </citation>
    <scope>NUCLEOTIDE SEQUENCE [LARGE SCALE GENOMIC DNA]</scope>
    <source>
        <strain evidence="3 4">1S-45</strain>
    </source>
</reference>
<dbReference type="RefSeq" id="WP_017024615.1">
    <property type="nucleotide sequence ID" value="NZ_AJYK02000061.1"/>
</dbReference>
<proteinExistence type="predicted"/>
<dbReference type="CDD" id="cd03789">
    <property type="entry name" value="GT9_LPS_heptosyltransferase"/>
    <property type="match status" value="1"/>
</dbReference>
<dbReference type="GO" id="GO:0005829">
    <property type="term" value="C:cytosol"/>
    <property type="evidence" value="ECO:0007669"/>
    <property type="project" value="TreeGrafter"/>
</dbReference>
<protein>
    <submittedName>
        <fullName evidence="3">Heptosyltransferase</fullName>
    </submittedName>
</protein>
<dbReference type="PANTHER" id="PTHR30160">
    <property type="entry name" value="TETRAACYLDISACCHARIDE 4'-KINASE-RELATED"/>
    <property type="match status" value="1"/>
</dbReference>
<dbReference type="AlphaFoldDB" id="A0A1E5E258"/>
<keyword evidence="2 3" id="KW-0808">Transferase</keyword>
<dbReference type="GO" id="GO:0009244">
    <property type="term" value="P:lipopolysaccharide core region biosynthetic process"/>
    <property type="evidence" value="ECO:0007669"/>
    <property type="project" value="TreeGrafter"/>
</dbReference>
<dbReference type="GO" id="GO:0008713">
    <property type="term" value="F:ADP-heptose-lipopolysaccharide heptosyltransferase activity"/>
    <property type="evidence" value="ECO:0007669"/>
    <property type="project" value="TreeGrafter"/>
</dbReference>
<evidence type="ECO:0000256" key="1">
    <source>
        <dbReference type="ARBA" id="ARBA00022676"/>
    </source>
</evidence>
<evidence type="ECO:0000313" key="4">
    <source>
        <dbReference type="Proteomes" id="UP000094070"/>
    </source>
</evidence>
<keyword evidence="1" id="KW-0328">Glycosyltransferase</keyword>